<protein>
    <submittedName>
        <fullName evidence="2">2-oxoacid_dh domain-containing protein</fullName>
    </submittedName>
</protein>
<comment type="caution">
    <text evidence="2">The sequence shown here is derived from an EMBL/GenBank/DDBJ whole genome shotgun (WGS) entry which is preliminary data.</text>
</comment>
<organism evidence="2 3">
    <name type="scientific">Meloidogyne graminicola</name>
    <dbReference type="NCBI Taxonomy" id="189291"/>
    <lineage>
        <taxon>Eukaryota</taxon>
        <taxon>Metazoa</taxon>
        <taxon>Ecdysozoa</taxon>
        <taxon>Nematoda</taxon>
        <taxon>Chromadorea</taxon>
        <taxon>Rhabditida</taxon>
        <taxon>Tylenchina</taxon>
        <taxon>Tylenchomorpha</taxon>
        <taxon>Tylenchoidea</taxon>
        <taxon>Meloidogynidae</taxon>
        <taxon>Meloidogyninae</taxon>
        <taxon>Meloidogyne</taxon>
    </lineage>
</organism>
<dbReference type="GO" id="GO:0006086">
    <property type="term" value="P:pyruvate decarboxylation to acetyl-CoA"/>
    <property type="evidence" value="ECO:0007669"/>
    <property type="project" value="InterPro"/>
</dbReference>
<dbReference type="EMBL" id="JABEBT010000011">
    <property type="protein sequence ID" value="KAF7638605.1"/>
    <property type="molecule type" value="Genomic_DNA"/>
</dbReference>
<dbReference type="AlphaFoldDB" id="A0A8S9ZZQ0"/>
<evidence type="ECO:0000259" key="1">
    <source>
        <dbReference type="Pfam" id="PF00198"/>
    </source>
</evidence>
<dbReference type="SUPFAM" id="SSF47005">
    <property type="entry name" value="Peripheral subunit-binding domain of 2-oxo acid dehydrogenase complex"/>
    <property type="match status" value="1"/>
</dbReference>
<sequence>MVFVSSLIVRSKPIIRWIHIQNSSASSILIGPAVKVLLLRYNLNLDNIKKRSGPKNNLIKSDVLNYISDTKLSPIPSQQKNQLKETFEPIKLNQYSKQNIYLSKQRQQFFEIPINDSKKEIIEQFNKKINIPHSYSSISINTSNIKQLCNQLNSYIDLSIECFIIYACAQALKSLPQINVYWNVNNNLQKTSNINISLFSQNKTSIIFNNADLLNIESISKLLNDKGLENKQNLNTFRLIN</sequence>
<evidence type="ECO:0000313" key="2">
    <source>
        <dbReference type="EMBL" id="KAF7638605.1"/>
    </source>
</evidence>
<proteinExistence type="predicted"/>
<evidence type="ECO:0000313" key="3">
    <source>
        <dbReference type="Proteomes" id="UP000605970"/>
    </source>
</evidence>
<feature type="domain" description="2-oxoacid dehydrogenase acyltransferase catalytic" evidence="1">
    <location>
        <begin position="111"/>
        <end position="224"/>
    </location>
</feature>
<dbReference type="InterPro" id="IPR045257">
    <property type="entry name" value="E2/Pdx1"/>
</dbReference>
<gene>
    <name evidence="2" type="ORF">Mgra_00001983</name>
</gene>
<dbReference type="OrthoDB" id="202158at2759"/>
<name>A0A8S9ZZQ0_9BILA</name>
<dbReference type="Pfam" id="PF00198">
    <property type="entry name" value="2-oxoacid_dh"/>
    <property type="match status" value="1"/>
</dbReference>
<dbReference type="GO" id="GO:0045254">
    <property type="term" value="C:pyruvate dehydrogenase complex"/>
    <property type="evidence" value="ECO:0007669"/>
    <property type="project" value="InterPro"/>
</dbReference>
<dbReference type="SUPFAM" id="SSF52777">
    <property type="entry name" value="CoA-dependent acyltransferases"/>
    <property type="match status" value="1"/>
</dbReference>
<dbReference type="InterPro" id="IPR023213">
    <property type="entry name" value="CAT-like_dom_sf"/>
</dbReference>
<dbReference type="PANTHER" id="PTHR23151:SF90">
    <property type="entry name" value="DIHYDROLIPOYLLYSINE-RESIDUE ACETYLTRANSFERASE COMPONENT OF PYRUVATE DEHYDROGENASE COMPLEX, MITOCHONDRIAL-RELATED"/>
    <property type="match status" value="1"/>
</dbReference>
<keyword evidence="3" id="KW-1185">Reference proteome</keyword>
<dbReference type="Proteomes" id="UP000605970">
    <property type="component" value="Unassembled WGS sequence"/>
</dbReference>
<reference evidence="2" key="1">
    <citation type="journal article" date="2020" name="Ecol. Evol.">
        <title>Genome structure and content of the rice root-knot nematode (Meloidogyne graminicola).</title>
        <authorList>
            <person name="Phan N.T."/>
            <person name="Danchin E.G.J."/>
            <person name="Klopp C."/>
            <person name="Perfus-Barbeoch L."/>
            <person name="Kozlowski D.K."/>
            <person name="Koutsovoulos G.D."/>
            <person name="Lopez-Roques C."/>
            <person name="Bouchez O."/>
            <person name="Zahm M."/>
            <person name="Besnard G."/>
            <person name="Bellafiore S."/>
        </authorList>
    </citation>
    <scope>NUCLEOTIDE SEQUENCE</scope>
    <source>
        <strain evidence="2">VN-18</strain>
    </source>
</reference>
<dbReference type="Gene3D" id="4.10.320.10">
    <property type="entry name" value="E3-binding domain"/>
    <property type="match status" value="1"/>
</dbReference>
<accession>A0A8S9ZZQ0</accession>
<dbReference type="Gene3D" id="3.30.559.10">
    <property type="entry name" value="Chloramphenicol acetyltransferase-like domain"/>
    <property type="match status" value="1"/>
</dbReference>
<dbReference type="InterPro" id="IPR036625">
    <property type="entry name" value="E3-bd_dom_sf"/>
</dbReference>
<dbReference type="InterPro" id="IPR001078">
    <property type="entry name" value="2-oxoacid_DH_actylTfrase"/>
</dbReference>
<dbReference type="PANTHER" id="PTHR23151">
    <property type="entry name" value="DIHYDROLIPOAMIDE ACETYL/SUCCINYL-TRANSFERASE-RELATED"/>
    <property type="match status" value="1"/>
</dbReference>
<dbReference type="GO" id="GO:0016746">
    <property type="term" value="F:acyltransferase activity"/>
    <property type="evidence" value="ECO:0007669"/>
    <property type="project" value="InterPro"/>
</dbReference>